<evidence type="ECO:0000313" key="4">
    <source>
        <dbReference type="Proteomes" id="UP000813461"/>
    </source>
</evidence>
<dbReference type="GO" id="GO:0016491">
    <property type="term" value="F:oxidoreductase activity"/>
    <property type="evidence" value="ECO:0007669"/>
    <property type="project" value="UniProtKB-KW"/>
</dbReference>
<dbReference type="FunFam" id="3.40.50.720:FF:000245">
    <property type="entry name" value="Short chain dehydrogenase, putative"/>
    <property type="match status" value="1"/>
</dbReference>
<dbReference type="OrthoDB" id="2898509at2759"/>
<keyword evidence="2" id="KW-0560">Oxidoreductase</keyword>
<evidence type="ECO:0000313" key="3">
    <source>
        <dbReference type="EMBL" id="KAH7073332.1"/>
    </source>
</evidence>
<dbReference type="AlphaFoldDB" id="A0A8K0QW99"/>
<dbReference type="PRINTS" id="PR00081">
    <property type="entry name" value="GDHRDH"/>
</dbReference>
<proteinExistence type="predicted"/>
<dbReference type="PANTHER" id="PTHR47534">
    <property type="entry name" value="YALI0E05731P"/>
    <property type="match status" value="1"/>
</dbReference>
<gene>
    <name evidence="3" type="ORF">FB567DRAFT_480273</name>
</gene>
<sequence>MVALDAVRASNASLKSLPSGLVAVFVGGTSGIGLYTARELVRNTTAPHIYLIGRNQTEATKIIQELKDINSSSEVSFIQQDASLLKNVDEACKEIKSKEKQVNLLFMTCGYFTFQGRNETREGLDKKFALHYYTRMRFVDQLQPLLSAAAASKRLSRVVAVLDPQLGLRLTPNFSDLDLKTTFSLKNCATHASAMTNLAFSRLSTQNSGTSYIHAYPSIVETGGFRDVSGLLGLVAKPLFWALTKVMQVKPVESGERHLYAATSPTYAPKASESVEGAVLGSDGAKGSGSYLLNWNGDVLADTAHAKRLRAEGGEDKVTDHTKQIFEKICVQAMWVCANDGTLSRWLEQLAPLCHQMTPGGFLANKVVLVSGAARGLGLTQAEALLEAGAKVYALDRLPEPSPDFHTIAARAKSDLNTSLTYRQIDVRDVTNLNKIVQEIADAEGRMDGLIAAAGIQQETSALDYTAEDANRMFEVNMTGVFMTAQAVAKQMIRFGQGGSIVMIASMSGSIANRGLICSAYNASKAGVIQLGRNLAAEWGQYNIRVNTISPGYIVTAMVEELFVKYPERKADWPTQNMLGRLSKPQEYRGAAVFLISDASSFMTGADLKMDGGHSAW</sequence>
<dbReference type="PANTHER" id="PTHR47534:SF2">
    <property type="entry name" value="KETOREDUCTASE (KR) DOMAIN-CONTAINING PROTEIN-RELATED"/>
    <property type="match status" value="1"/>
</dbReference>
<dbReference type="InterPro" id="IPR002347">
    <property type="entry name" value="SDR_fam"/>
</dbReference>
<name>A0A8K0QW99_9PLEO</name>
<accession>A0A8K0QW99</accession>
<dbReference type="Proteomes" id="UP000813461">
    <property type="component" value="Unassembled WGS sequence"/>
</dbReference>
<comment type="caution">
    <text evidence="3">The sequence shown here is derived from an EMBL/GenBank/DDBJ whole genome shotgun (WGS) entry which is preliminary data.</text>
</comment>
<keyword evidence="4" id="KW-1185">Reference proteome</keyword>
<dbReference type="PRINTS" id="PR00080">
    <property type="entry name" value="SDRFAMILY"/>
</dbReference>
<keyword evidence="1" id="KW-0521">NADP</keyword>
<protein>
    <submittedName>
        <fullName evidence="3">Uncharacterized protein</fullName>
    </submittedName>
</protein>
<dbReference type="InterPro" id="IPR020904">
    <property type="entry name" value="Sc_DH/Rdtase_CS"/>
</dbReference>
<dbReference type="InterPro" id="IPR052228">
    <property type="entry name" value="Sec_Metab_Biosynth_Oxidored"/>
</dbReference>
<reference evidence="3" key="1">
    <citation type="journal article" date="2021" name="Nat. Commun.">
        <title>Genetic determinants of endophytism in the Arabidopsis root mycobiome.</title>
        <authorList>
            <person name="Mesny F."/>
            <person name="Miyauchi S."/>
            <person name="Thiergart T."/>
            <person name="Pickel B."/>
            <person name="Atanasova L."/>
            <person name="Karlsson M."/>
            <person name="Huettel B."/>
            <person name="Barry K.W."/>
            <person name="Haridas S."/>
            <person name="Chen C."/>
            <person name="Bauer D."/>
            <person name="Andreopoulos W."/>
            <person name="Pangilinan J."/>
            <person name="LaButti K."/>
            <person name="Riley R."/>
            <person name="Lipzen A."/>
            <person name="Clum A."/>
            <person name="Drula E."/>
            <person name="Henrissat B."/>
            <person name="Kohler A."/>
            <person name="Grigoriev I.V."/>
            <person name="Martin F.M."/>
            <person name="Hacquard S."/>
        </authorList>
    </citation>
    <scope>NUCLEOTIDE SEQUENCE</scope>
    <source>
        <strain evidence="3">MPI-SDFR-AT-0120</strain>
    </source>
</reference>
<evidence type="ECO:0000256" key="2">
    <source>
        <dbReference type="ARBA" id="ARBA00023002"/>
    </source>
</evidence>
<dbReference type="Pfam" id="PF13561">
    <property type="entry name" value="adh_short_C2"/>
    <property type="match status" value="1"/>
</dbReference>
<dbReference type="Pfam" id="PF00106">
    <property type="entry name" value="adh_short"/>
    <property type="match status" value="1"/>
</dbReference>
<dbReference type="PROSITE" id="PS00061">
    <property type="entry name" value="ADH_SHORT"/>
    <property type="match status" value="1"/>
</dbReference>
<organism evidence="3 4">
    <name type="scientific">Paraphoma chrysanthemicola</name>
    <dbReference type="NCBI Taxonomy" id="798071"/>
    <lineage>
        <taxon>Eukaryota</taxon>
        <taxon>Fungi</taxon>
        <taxon>Dikarya</taxon>
        <taxon>Ascomycota</taxon>
        <taxon>Pezizomycotina</taxon>
        <taxon>Dothideomycetes</taxon>
        <taxon>Pleosporomycetidae</taxon>
        <taxon>Pleosporales</taxon>
        <taxon>Pleosporineae</taxon>
        <taxon>Phaeosphaeriaceae</taxon>
        <taxon>Paraphoma</taxon>
    </lineage>
</organism>
<dbReference type="InterPro" id="IPR036291">
    <property type="entry name" value="NAD(P)-bd_dom_sf"/>
</dbReference>
<dbReference type="EMBL" id="JAGMVJ010000022">
    <property type="protein sequence ID" value="KAH7073332.1"/>
    <property type="molecule type" value="Genomic_DNA"/>
</dbReference>
<dbReference type="SUPFAM" id="SSF51735">
    <property type="entry name" value="NAD(P)-binding Rossmann-fold domains"/>
    <property type="match status" value="2"/>
</dbReference>
<evidence type="ECO:0000256" key="1">
    <source>
        <dbReference type="ARBA" id="ARBA00022857"/>
    </source>
</evidence>
<dbReference type="Gene3D" id="3.40.50.720">
    <property type="entry name" value="NAD(P)-binding Rossmann-like Domain"/>
    <property type="match status" value="2"/>
</dbReference>